<evidence type="ECO:0000259" key="9">
    <source>
        <dbReference type="PROSITE" id="PS50157"/>
    </source>
</evidence>
<evidence type="ECO:0000256" key="3">
    <source>
        <dbReference type="ARBA" id="ARBA00022737"/>
    </source>
</evidence>
<evidence type="ECO:0000256" key="6">
    <source>
        <dbReference type="ARBA" id="ARBA00023242"/>
    </source>
</evidence>
<dbReference type="EMBL" id="JARKIK010000094">
    <property type="protein sequence ID" value="KAK8722604.1"/>
    <property type="molecule type" value="Genomic_DNA"/>
</dbReference>
<evidence type="ECO:0000256" key="2">
    <source>
        <dbReference type="ARBA" id="ARBA00022723"/>
    </source>
</evidence>
<comment type="caution">
    <text evidence="10">The sequence shown here is derived from an EMBL/GenBank/DDBJ whole genome shotgun (WGS) entry which is preliminary data.</text>
</comment>
<feature type="domain" description="C2H2-type" evidence="9">
    <location>
        <begin position="490"/>
        <end position="518"/>
    </location>
</feature>
<feature type="region of interest" description="Disordered" evidence="8">
    <location>
        <begin position="523"/>
        <end position="583"/>
    </location>
</feature>
<dbReference type="GO" id="GO:0005634">
    <property type="term" value="C:nucleus"/>
    <property type="evidence" value="ECO:0007669"/>
    <property type="project" value="UniProtKB-SubCell"/>
</dbReference>
<dbReference type="PANTHER" id="PTHR24406">
    <property type="entry name" value="TRANSCRIPTIONAL REPRESSOR CTCFL-RELATED"/>
    <property type="match status" value="1"/>
</dbReference>
<evidence type="ECO:0000256" key="5">
    <source>
        <dbReference type="ARBA" id="ARBA00022833"/>
    </source>
</evidence>
<evidence type="ECO:0000256" key="8">
    <source>
        <dbReference type="SAM" id="MobiDB-lite"/>
    </source>
</evidence>
<dbReference type="PROSITE" id="PS00028">
    <property type="entry name" value="ZINC_FINGER_C2H2_1"/>
    <property type="match status" value="5"/>
</dbReference>
<gene>
    <name evidence="10" type="ORF">OTU49_012126</name>
</gene>
<keyword evidence="6" id="KW-0539">Nucleus</keyword>
<keyword evidence="5" id="KW-0862">Zinc</keyword>
<feature type="compositionally biased region" description="Basic residues" evidence="8">
    <location>
        <begin position="554"/>
        <end position="566"/>
    </location>
</feature>
<comment type="subcellular location">
    <subcellularLocation>
        <location evidence="1">Nucleus</location>
    </subcellularLocation>
</comment>
<dbReference type="InterPro" id="IPR013087">
    <property type="entry name" value="Znf_C2H2_type"/>
</dbReference>
<dbReference type="PROSITE" id="PS50157">
    <property type="entry name" value="ZINC_FINGER_C2H2_2"/>
    <property type="match status" value="4"/>
</dbReference>
<evidence type="ECO:0000256" key="1">
    <source>
        <dbReference type="ARBA" id="ARBA00004123"/>
    </source>
</evidence>
<keyword evidence="3" id="KW-0677">Repeat</keyword>
<feature type="compositionally biased region" description="Acidic residues" evidence="8">
    <location>
        <begin position="529"/>
        <end position="545"/>
    </location>
</feature>
<keyword evidence="2" id="KW-0479">Metal-binding</keyword>
<dbReference type="Gene3D" id="3.30.160.60">
    <property type="entry name" value="Classic Zinc Finger"/>
    <property type="match status" value="2"/>
</dbReference>
<feature type="region of interest" description="Disordered" evidence="8">
    <location>
        <begin position="1115"/>
        <end position="1147"/>
    </location>
</feature>
<dbReference type="SUPFAM" id="SSF57667">
    <property type="entry name" value="beta-beta-alpha zinc fingers"/>
    <property type="match status" value="1"/>
</dbReference>
<evidence type="ECO:0000313" key="10">
    <source>
        <dbReference type="EMBL" id="KAK8722604.1"/>
    </source>
</evidence>
<dbReference type="InterPro" id="IPR050888">
    <property type="entry name" value="ZnF_C2H2-type_TF"/>
</dbReference>
<evidence type="ECO:0000313" key="11">
    <source>
        <dbReference type="Proteomes" id="UP001445076"/>
    </source>
</evidence>
<dbReference type="InterPro" id="IPR036236">
    <property type="entry name" value="Znf_C2H2_sf"/>
</dbReference>
<dbReference type="SMART" id="SM00355">
    <property type="entry name" value="ZnF_C2H2"/>
    <property type="match status" value="9"/>
</dbReference>
<keyword evidence="4 7" id="KW-0863">Zinc-finger</keyword>
<dbReference type="Proteomes" id="UP001445076">
    <property type="component" value="Unassembled WGS sequence"/>
</dbReference>
<organism evidence="10 11">
    <name type="scientific">Cherax quadricarinatus</name>
    <name type="common">Australian red claw crayfish</name>
    <dbReference type="NCBI Taxonomy" id="27406"/>
    <lineage>
        <taxon>Eukaryota</taxon>
        <taxon>Metazoa</taxon>
        <taxon>Ecdysozoa</taxon>
        <taxon>Arthropoda</taxon>
        <taxon>Crustacea</taxon>
        <taxon>Multicrustacea</taxon>
        <taxon>Malacostraca</taxon>
        <taxon>Eumalacostraca</taxon>
        <taxon>Eucarida</taxon>
        <taxon>Decapoda</taxon>
        <taxon>Pleocyemata</taxon>
        <taxon>Astacidea</taxon>
        <taxon>Parastacoidea</taxon>
        <taxon>Parastacidae</taxon>
        <taxon>Cherax</taxon>
    </lineage>
</organism>
<feature type="domain" description="C2H2-type" evidence="9">
    <location>
        <begin position="904"/>
        <end position="936"/>
    </location>
</feature>
<keyword evidence="11" id="KW-1185">Reference proteome</keyword>
<evidence type="ECO:0000256" key="4">
    <source>
        <dbReference type="ARBA" id="ARBA00022771"/>
    </source>
</evidence>
<feature type="compositionally biased region" description="Polar residues" evidence="8">
    <location>
        <begin position="572"/>
        <end position="583"/>
    </location>
</feature>
<feature type="domain" description="C2H2-type" evidence="9">
    <location>
        <begin position="423"/>
        <end position="452"/>
    </location>
</feature>
<feature type="domain" description="C2H2-type" evidence="9">
    <location>
        <begin position="388"/>
        <end position="421"/>
    </location>
</feature>
<protein>
    <recommendedName>
        <fullName evidence="9">C2H2-type domain-containing protein</fullName>
    </recommendedName>
</protein>
<name>A0AAW0VZR4_CHEQU</name>
<feature type="compositionally biased region" description="Basic and acidic residues" evidence="8">
    <location>
        <begin position="1030"/>
        <end position="1039"/>
    </location>
</feature>
<accession>A0AAW0VZR4</accession>
<reference evidence="10 11" key="1">
    <citation type="journal article" date="2024" name="BMC Genomics">
        <title>Genome assembly of redclaw crayfish (Cherax quadricarinatus) provides insights into its immune adaptation and hypoxia tolerance.</title>
        <authorList>
            <person name="Liu Z."/>
            <person name="Zheng J."/>
            <person name="Li H."/>
            <person name="Fang K."/>
            <person name="Wang S."/>
            <person name="He J."/>
            <person name="Zhou D."/>
            <person name="Weng S."/>
            <person name="Chi M."/>
            <person name="Gu Z."/>
            <person name="He J."/>
            <person name="Li F."/>
            <person name="Wang M."/>
        </authorList>
    </citation>
    <scope>NUCLEOTIDE SEQUENCE [LARGE SCALE GENOMIC DNA]</scope>
    <source>
        <strain evidence="10">ZL_2023a</strain>
    </source>
</reference>
<proteinExistence type="predicted"/>
<sequence length="1365" mass="152669">MDSFRHSSEVGRASSIVSGNLGRNVEGAIESPVLLHGQVVMSTAKGVMEEDSQMIIDGSQGVVMEGTQMVMAGSPVVMKAEMQDSPTVMMEEPGVMMEDTDTTGFDDSVLQNPSCHDRGVNNSVIIKEEDLQDSQYGHNRQILGLADDEATQRDEISSVIRNSSELETNQEGEMLLRNLVNETFHSSPNMTHGNDNIIVTTSTITTNAVEGMQHALTSPNVVQGAVMNNISVLPASISSTNTPTRIVVQTNQVSPVKANAGHFLIQVGGTPVSVAHPQMLTVGNKNHIVIRAGANQSGQTPIGQEEIDGSGQGSIFKVIIPEGTTKYTKATSVPISQNEPVRKHVQINLSDGSAKKQVRYVSNTSQTQEVYEEETIRACDKIENKRLYTCQTCNSKFMRPLYLRKHMRSCKKEEVKVEKSPLYMCSFCKMTFKTRPQISQHFLKCYHSPYRKKTALKRKGDEVEPETTPPKRGKIETLEIDPALEQAVQFRCQDCDRTFSKERQYSSHIKKCTKVSVHDLSGARVEVKGEEEEEEEPDSQEDPFADPDPQPPQSKRRRGPGRRGRPPGRGGHSSSRTTARNSSQLFEGAFPVANSRGLLVADNEGLVRSTTGLAHTVQLSLETASQEGQPQPTALVADSKGVRGREKPPQAWSLVCALCQKMFITKAALAHHVMSEHGADLIHTRNILDGKIKDDQPLFRCPVCSLNYQTEDQFIEHMVLQHTSRLQETFTRLQGQTATYVCSLCSLVLLTKNLLVEHMSLVHLDELDSLAQGDTHVEIPSKVTKTYAVPPVNVKKEVEESYYEENLGLKESIQGNLKRENAEDSALECGFCGEELATQEDMVDHYIEWHGVETDEDGCLLDLGIDVDIRVKDTKGLLQLADGRVDDSVPEKTVLIRKKPRQSWQCKECQQVFSKHFDFLRHVREVCTEVSQSNKPSVSRGGNFKCQEPGCSHLSFYQVKLLFKHMEEVHNIVVPREFKTFKNLELFYQWLTGEEKKYNVRYIRDTTRIEKNDMKLIQMVCHRFHTAKIDQSKEKRDSETESDSPNKQKRRWFVRIQRSSNCHARIHLKVQYNTITQDYDGETQMVYYPQHTHTEVDHPQELMNRIMERHARDKSNYLSRNGNRKRFKQFSPHLSRGTVSKSKGGNSDVGLEELLVATGEEREVTGQQVVTQGTLKLEGSVKLEGSALTVDQYMKEFCQTQLEGEVDGTSLVVSTSGATGASSTVRQAGRQHGTSAVLMEGDETTLETPAMFVDSDSQSAVLVESGEPGTYVVQDGMVSVSQGEASQKEDGTEEYVLPADEAEWTKLFDVLRLRLMTSELSEQEKRDGESLLSYQNVISYLPLTEQVTIFQQLCLLTNTAIETAE</sequence>
<dbReference type="GO" id="GO:0008270">
    <property type="term" value="F:zinc ion binding"/>
    <property type="evidence" value="ECO:0007669"/>
    <property type="project" value="UniProtKB-KW"/>
</dbReference>
<evidence type="ECO:0000256" key="7">
    <source>
        <dbReference type="PROSITE-ProRule" id="PRU00042"/>
    </source>
</evidence>
<feature type="region of interest" description="Disordered" evidence="8">
    <location>
        <begin position="1030"/>
        <end position="1050"/>
    </location>
</feature>